<comment type="caution">
    <text evidence="1">The sequence shown here is derived from an EMBL/GenBank/DDBJ whole genome shotgun (WGS) entry which is preliminary data.</text>
</comment>
<name>A0A833QJ14_9POAL</name>
<evidence type="ECO:0000313" key="2">
    <source>
        <dbReference type="Proteomes" id="UP000623129"/>
    </source>
</evidence>
<dbReference type="InterPro" id="IPR005050">
    <property type="entry name" value="Enod93"/>
</dbReference>
<proteinExistence type="predicted"/>
<sequence>MGIPTELRDAWVNKRQSYTNTTMMAASPIEKSILDSDNSIREAVQSGFKAALVSGVAAAVPTVIFSSLKPSVAGFFIAADKYILENARENSIGKQVRNL</sequence>
<organism evidence="1 2">
    <name type="scientific">Carex littledalei</name>
    <dbReference type="NCBI Taxonomy" id="544730"/>
    <lineage>
        <taxon>Eukaryota</taxon>
        <taxon>Viridiplantae</taxon>
        <taxon>Streptophyta</taxon>
        <taxon>Embryophyta</taxon>
        <taxon>Tracheophyta</taxon>
        <taxon>Spermatophyta</taxon>
        <taxon>Magnoliopsida</taxon>
        <taxon>Liliopsida</taxon>
        <taxon>Poales</taxon>
        <taxon>Cyperaceae</taxon>
        <taxon>Cyperoideae</taxon>
        <taxon>Cariceae</taxon>
        <taxon>Carex</taxon>
        <taxon>Carex subgen. Euthyceras</taxon>
    </lineage>
</organism>
<dbReference type="Proteomes" id="UP000623129">
    <property type="component" value="Unassembled WGS sequence"/>
</dbReference>
<dbReference type="EMBL" id="SWLB01000018">
    <property type="protein sequence ID" value="KAF3326555.1"/>
    <property type="molecule type" value="Genomic_DNA"/>
</dbReference>
<protein>
    <submittedName>
        <fullName evidence="1">Early nodulin-93-like protein</fullName>
    </submittedName>
</protein>
<dbReference type="Pfam" id="PF03386">
    <property type="entry name" value="ENOD93"/>
    <property type="match status" value="1"/>
</dbReference>
<gene>
    <name evidence="1" type="ORF">FCM35_KLT08185</name>
</gene>
<keyword evidence="2" id="KW-1185">Reference proteome</keyword>
<accession>A0A833QJ14</accession>
<dbReference type="OrthoDB" id="634154at2759"/>
<reference evidence="1" key="1">
    <citation type="submission" date="2020-01" db="EMBL/GenBank/DDBJ databases">
        <title>Genome sequence of Kobresia littledalei, the first chromosome-level genome in the family Cyperaceae.</title>
        <authorList>
            <person name="Qu G."/>
        </authorList>
    </citation>
    <scope>NUCLEOTIDE SEQUENCE</scope>
    <source>
        <strain evidence="1">C.B.Clarke</strain>
        <tissue evidence="1">Leaf</tissue>
    </source>
</reference>
<evidence type="ECO:0000313" key="1">
    <source>
        <dbReference type="EMBL" id="KAF3326555.1"/>
    </source>
</evidence>
<dbReference type="AlphaFoldDB" id="A0A833QJ14"/>